<protein>
    <submittedName>
        <fullName evidence="2">ATP-dependent Lon protease-like protein</fullName>
    </submittedName>
</protein>
<dbReference type="eggNOG" id="COG0466">
    <property type="taxonomic scope" value="Bacteria"/>
</dbReference>
<dbReference type="HOGENOM" id="CLU_494178_0_0_5"/>
<dbReference type="PANTHER" id="PTHR43718:SF2">
    <property type="entry name" value="LON PROTEASE HOMOLOG, MITOCHONDRIAL"/>
    <property type="match status" value="1"/>
</dbReference>
<dbReference type="InterPro" id="IPR027065">
    <property type="entry name" value="Lon_Prtase"/>
</dbReference>
<dbReference type="InterPro" id="IPR003959">
    <property type="entry name" value="ATPase_AAA_core"/>
</dbReference>
<proteinExistence type="predicted"/>
<name>B1M230_METRJ</name>
<dbReference type="GO" id="GO:0004252">
    <property type="term" value="F:serine-type endopeptidase activity"/>
    <property type="evidence" value="ECO:0007669"/>
    <property type="project" value="InterPro"/>
</dbReference>
<dbReference type="KEGG" id="mrd:Mrad2831_2657"/>
<dbReference type="OrthoDB" id="5297432at2"/>
<dbReference type="GO" id="GO:0005524">
    <property type="term" value="F:ATP binding"/>
    <property type="evidence" value="ECO:0007669"/>
    <property type="project" value="InterPro"/>
</dbReference>
<dbReference type="Gene3D" id="3.40.50.300">
    <property type="entry name" value="P-loop containing nucleotide triphosphate hydrolases"/>
    <property type="match status" value="1"/>
</dbReference>
<dbReference type="GO" id="GO:0006515">
    <property type="term" value="P:protein quality control for misfolded or incompletely synthesized proteins"/>
    <property type="evidence" value="ECO:0007669"/>
    <property type="project" value="TreeGrafter"/>
</dbReference>
<dbReference type="GeneID" id="25390629"/>
<evidence type="ECO:0000259" key="1">
    <source>
        <dbReference type="Pfam" id="PF00004"/>
    </source>
</evidence>
<dbReference type="PANTHER" id="PTHR43718">
    <property type="entry name" value="LON PROTEASE"/>
    <property type="match status" value="1"/>
</dbReference>
<dbReference type="InterPro" id="IPR027417">
    <property type="entry name" value="P-loop_NTPase"/>
</dbReference>
<gene>
    <name evidence="2" type="ordered locus">Mrad2831_2657</name>
</gene>
<dbReference type="GO" id="GO:0004176">
    <property type="term" value="F:ATP-dependent peptidase activity"/>
    <property type="evidence" value="ECO:0007669"/>
    <property type="project" value="InterPro"/>
</dbReference>
<keyword evidence="2" id="KW-0645">Protease</keyword>
<dbReference type="GO" id="GO:0016887">
    <property type="term" value="F:ATP hydrolysis activity"/>
    <property type="evidence" value="ECO:0007669"/>
    <property type="project" value="InterPro"/>
</dbReference>
<dbReference type="SUPFAM" id="SSF52540">
    <property type="entry name" value="P-loop containing nucleoside triphosphate hydrolases"/>
    <property type="match status" value="1"/>
</dbReference>
<sequence length="552" mass="59362">MTNARARSAHPTTRALLCGARPTGDTAHRDLYEHLVTEWPDVVALDRPALVEAVGGSEVMAELLSSTYLTCAELVGARHGIDRVARRVFQTRLLSASTELERLLALRPAEDVELDLGYGIHNPLDDLDERIVYHRASLGDRLAADRLRGVVARHARRDGNVDGRPALIATLLGAEMLDGYVEPRCIPGTHRYDVVGQWREAGEEYVAQAALATRERIRDAIVEARASASEREAEEPAPKRASLAGFRKAVAVVPTPPPGAVVVFPALSKSSAGKPDNLRDIKAALGDALGAALPGVPVPDDWDAWEAAAVARWPHMPGVPRAIREAQAGRTHWGSMRLCLVGPAGIGKTAIGRFIAEHSGLPFSRYNADNSTDNSYGGTSIRWNSGHLGTVAAMLAEHMRATGLAQVDEIEKASGHRGTNGGRLHDVLHGLWDDETSSRWACPFSAMTLDLSNVAYLATANSLAGIPSSLRDRMRVLEVSAPGSEHLAALVPQVAAQACREQGLDPAWGVLDGVEWQALRGAWGQGGSIRRLQRLVSTILRARDADPSTPRH</sequence>
<dbReference type="AlphaFoldDB" id="B1M230"/>
<dbReference type="STRING" id="426355.Mrad2831_2657"/>
<reference evidence="2 3" key="1">
    <citation type="submission" date="2008-03" db="EMBL/GenBank/DDBJ databases">
        <title>Complete sequence of chromosome of Methylobacterium radiotolerans JCM 2831.</title>
        <authorList>
            <consortium name="US DOE Joint Genome Institute"/>
            <person name="Copeland A."/>
            <person name="Lucas S."/>
            <person name="Lapidus A."/>
            <person name="Glavina del Rio T."/>
            <person name="Dalin E."/>
            <person name="Tice H."/>
            <person name="Bruce D."/>
            <person name="Goodwin L."/>
            <person name="Pitluck S."/>
            <person name="Kiss H."/>
            <person name="Brettin T."/>
            <person name="Detter J.C."/>
            <person name="Han C."/>
            <person name="Kuske C.R."/>
            <person name="Schmutz J."/>
            <person name="Larimer F."/>
            <person name="Land M."/>
            <person name="Hauser L."/>
            <person name="Kyrpides N."/>
            <person name="Mikhailova N."/>
            <person name="Marx C.J."/>
            <person name="Richardson P."/>
        </authorList>
    </citation>
    <scope>NUCLEOTIDE SEQUENCE [LARGE SCALE GENOMIC DNA]</scope>
    <source>
        <strain evidence="3">ATCC 27329 / DSM 1819 / JCM 2831 / NBRC 15690 / NCIMB 10815 / 0-1</strain>
    </source>
</reference>
<evidence type="ECO:0000313" key="2">
    <source>
        <dbReference type="EMBL" id="ACB24641.1"/>
    </source>
</evidence>
<dbReference type="RefSeq" id="WP_012319610.1">
    <property type="nucleotide sequence ID" value="NC_010505.1"/>
</dbReference>
<feature type="domain" description="ATPase AAA-type core" evidence="1">
    <location>
        <begin position="338"/>
        <end position="476"/>
    </location>
</feature>
<keyword evidence="2" id="KW-0378">Hydrolase</keyword>
<dbReference type="EMBL" id="CP001001">
    <property type="protein sequence ID" value="ACB24641.1"/>
    <property type="molecule type" value="Genomic_DNA"/>
</dbReference>
<accession>B1M230</accession>
<dbReference type="Proteomes" id="UP000006589">
    <property type="component" value="Chromosome"/>
</dbReference>
<evidence type="ECO:0000313" key="3">
    <source>
        <dbReference type="Proteomes" id="UP000006589"/>
    </source>
</evidence>
<organism evidence="2 3">
    <name type="scientific">Methylobacterium radiotolerans (strain ATCC 27329 / DSM 1819 / JCM 2831 / NBRC 15690 / NCIMB 10815 / 0-1)</name>
    <dbReference type="NCBI Taxonomy" id="426355"/>
    <lineage>
        <taxon>Bacteria</taxon>
        <taxon>Pseudomonadati</taxon>
        <taxon>Pseudomonadota</taxon>
        <taxon>Alphaproteobacteria</taxon>
        <taxon>Hyphomicrobiales</taxon>
        <taxon>Methylobacteriaceae</taxon>
        <taxon>Methylobacterium</taxon>
    </lineage>
</organism>
<dbReference type="Pfam" id="PF00004">
    <property type="entry name" value="AAA"/>
    <property type="match status" value="1"/>
</dbReference>